<protein>
    <submittedName>
        <fullName evidence="9">Cryptochrome 1</fullName>
    </submittedName>
</protein>
<feature type="binding site" evidence="6">
    <location>
        <begin position="416"/>
        <end position="418"/>
    </location>
    <ligand>
        <name>FAD</name>
        <dbReference type="ChEBI" id="CHEBI:57692"/>
    </ligand>
</feature>
<evidence type="ECO:0000256" key="4">
    <source>
        <dbReference type="ARBA" id="ARBA00022827"/>
    </source>
</evidence>
<dbReference type="InterPro" id="IPR006050">
    <property type="entry name" value="DNA_photolyase_N"/>
</dbReference>
<evidence type="ECO:0000256" key="1">
    <source>
        <dbReference type="ARBA" id="ARBA00001932"/>
    </source>
</evidence>
<organism evidence="9">
    <name type="scientific">Tetraselmis sp. GSL018</name>
    <dbReference type="NCBI Taxonomy" id="582737"/>
    <lineage>
        <taxon>Eukaryota</taxon>
        <taxon>Viridiplantae</taxon>
        <taxon>Chlorophyta</taxon>
        <taxon>core chlorophytes</taxon>
        <taxon>Chlorodendrophyceae</taxon>
        <taxon>Chlorodendrales</taxon>
        <taxon>Chlorodendraceae</taxon>
        <taxon>Tetraselmis</taxon>
    </lineage>
</organism>
<dbReference type="Pfam" id="PF00875">
    <property type="entry name" value="DNA_photolyase"/>
    <property type="match status" value="1"/>
</dbReference>
<feature type="domain" description="Photolyase/cryptochrome alpha/beta" evidence="8">
    <location>
        <begin position="37"/>
        <end position="167"/>
    </location>
</feature>
<feature type="compositionally biased region" description="Polar residues" evidence="7">
    <location>
        <begin position="634"/>
        <end position="644"/>
    </location>
</feature>
<dbReference type="FunFam" id="1.10.579.10:FF:000003">
    <property type="entry name" value="Deoxyribodipyrimidine photo-lyase"/>
    <property type="match status" value="1"/>
</dbReference>
<comment type="cofactor">
    <cofactor evidence="6">
        <name>FAD</name>
        <dbReference type="ChEBI" id="CHEBI:57692"/>
    </cofactor>
    <text evidence="6">Binds 1 FAD per subunit.</text>
</comment>
<dbReference type="InterPro" id="IPR002081">
    <property type="entry name" value="Cryptochrome/DNA_photolyase_1"/>
</dbReference>
<dbReference type="GO" id="GO:0005634">
    <property type="term" value="C:nucleus"/>
    <property type="evidence" value="ECO:0007669"/>
    <property type="project" value="TreeGrafter"/>
</dbReference>
<dbReference type="Gene3D" id="1.10.579.10">
    <property type="entry name" value="DNA Cyclobutane Dipyrimidine Photolyase, subunit A, domain 3"/>
    <property type="match status" value="1"/>
</dbReference>
<dbReference type="GO" id="GO:0003677">
    <property type="term" value="F:DNA binding"/>
    <property type="evidence" value="ECO:0007669"/>
    <property type="project" value="TreeGrafter"/>
</dbReference>
<dbReference type="InterPro" id="IPR014134">
    <property type="entry name" value="Cryptochrome_pln"/>
</dbReference>
<dbReference type="PROSITE" id="PS00691">
    <property type="entry name" value="DNA_PHOTOLYASES_1_2"/>
    <property type="match status" value="1"/>
</dbReference>
<dbReference type="GO" id="GO:0006950">
    <property type="term" value="P:response to stress"/>
    <property type="evidence" value="ECO:0007669"/>
    <property type="project" value="UniProtKB-ARBA"/>
</dbReference>
<reference evidence="9" key="1">
    <citation type="submission" date="2014-05" db="EMBL/GenBank/DDBJ databases">
        <title>The transcriptome of the halophilic microalga Tetraselmis sp. GSL018 isolated from the Great Salt Lake, Utah.</title>
        <authorList>
            <person name="Jinkerson R.E."/>
            <person name="D'Adamo S."/>
            <person name="Posewitz M.C."/>
        </authorList>
    </citation>
    <scope>NUCLEOTIDE SEQUENCE</scope>
    <source>
        <strain evidence="9">GSL018</strain>
    </source>
</reference>
<dbReference type="SUPFAM" id="SSF48173">
    <property type="entry name" value="Cryptochrome/photolyase FAD-binding domain"/>
    <property type="match status" value="1"/>
</dbReference>
<dbReference type="GO" id="GO:0003904">
    <property type="term" value="F:deoxyribodipyrimidine photo-lyase activity"/>
    <property type="evidence" value="ECO:0007669"/>
    <property type="project" value="TreeGrafter"/>
</dbReference>
<dbReference type="InterPro" id="IPR014729">
    <property type="entry name" value="Rossmann-like_a/b/a_fold"/>
</dbReference>
<dbReference type="SUPFAM" id="SSF52425">
    <property type="entry name" value="Cryptochrome/photolyase, N-terminal domain"/>
    <property type="match status" value="1"/>
</dbReference>
<accession>A0A061SJY5</accession>
<dbReference type="NCBIfam" id="TIGR02766">
    <property type="entry name" value="crypt_chrom_pln"/>
    <property type="match status" value="1"/>
</dbReference>
<keyword evidence="3 6" id="KW-0285">Flavoprotein</keyword>
<dbReference type="InterPro" id="IPR036155">
    <property type="entry name" value="Crypto/Photolyase_N_sf"/>
</dbReference>
<dbReference type="InterPro" id="IPR036134">
    <property type="entry name" value="Crypto/Photolyase_FAD-like_sf"/>
</dbReference>
<feature type="compositionally biased region" description="Basic residues" evidence="7">
    <location>
        <begin position="694"/>
        <end position="703"/>
    </location>
</feature>
<dbReference type="PANTHER" id="PTHR11455:SF18">
    <property type="entry name" value="SI:CH1073-390K14.1"/>
    <property type="match status" value="1"/>
</dbReference>
<evidence type="ECO:0000313" key="9">
    <source>
        <dbReference type="EMBL" id="JAC83195.1"/>
    </source>
</evidence>
<dbReference type="EMBL" id="GBEZ01001809">
    <property type="protein sequence ID" value="JAC83195.1"/>
    <property type="molecule type" value="Transcribed_RNA"/>
</dbReference>
<dbReference type="PANTHER" id="PTHR11455">
    <property type="entry name" value="CRYPTOCHROME"/>
    <property type="match status" value="1"/>
</dbReference>
<dbReference type="Pfam" id="PF03441">
    <property type="entry name" value="FAD_binding_7"/>
    <property type="match status" value="1"/>
</dbReference>
<dbReference type="GO" id="GO:0043153">
    <property type="term" value="P:entrainment of circadian clock by photoperiod"/>
    <property type="evidence" value="ECO:0007669"/>
    <property type="project" value="TreeGrafter"/>
</dbReference>
<evidence type="ECO:0000256" key="5">
    <source>
        <dbReference type="ARBA" id="ARBA00022991"/>
    </source>
</evidence>
<comment type="cofactor">
    <cofactor evidence="1">
        <name>(6R)-5,10-methylene-5,6,7,8-tetrahydrofolate</name>
        <dbReference type="ChEBI" id="CHEBI:15636"/>
    </cofactor>
</comment>
<evidence type="ECO:0000256" key="2">
    <source>
        <dbReference type="ARBA" id="ARBA00005862"/>
    </source>
</evidence>
<evidence type="ECO:0000259" key="8">
    <source>
        <dbReference type="PROSITE" id="PS51645"/>
    </source>
</evidence>
<feature type="compositionally biased region" description="Polar residues" evidence="7">
    <location>
        <begin position="675"/>
        <end position="691"/>
    </location>
</feature>
<evidence type="ECO:0000256" key="7">
    <source>
        <dbReference type="SAM" id="MobiDB-lite"/>
    </source>
</evidence>
<gene>
    <name evidence="9" type="primary">CRY1</name>
    <name evidence="9" type="ORF">TSPGSL018_3930</name>
</gene>
<dbReference type="AlphaFoldDB" id="A0A061SJY5"/>
<feature type="binding site" evidence="6">
    <location>
        <position position="316"/>
    </location>
    <ligand>
        <name>FAD</name>
        <dbReference type="ChEBI" id="CHEBI:57692"/>
    </ligand>
</feature>
<dbReference type="GO" id="GO:0005737">
    <property type="term" value="C:cytoplasm"/>
    <property type="evidence" value="ECO:0007669"/>
    <property type="project" value="TreeGrafter"/>
</dbReference>
<dbReference type="InterPro" id="IPR018394">
    <property type="entry name" value="DNA_photolyase_1_CS_C"/>
</dbReference>
<name>A0A061SJY5_9CHLO</name>
<dbReference type="GO" id="GO:0009882">
    <property type="term" value="F:blue light photoreceptor activity"/>
    <property type="evidence" value="ECO:0007669"/>
    <property type="project" value="InterPro"/>
</dbReference>
<feature type="region of interest" description="Disordered" evidence="7">
    <location>
        <begin position="591"/>
        <end position="703"/>
    </location>
</feature>
<dbReference type="Gene3D" id="3.40.50.620">
    <property type="entry name" value="HUPs"/>
    <property type="match status" value="1"/>
</dbReference>
<dbReference type="GO" id="GO:0071949">
    <property type="term" value="F:FAD binding"/>
    <property type="evidence" value="ECO:0007669"/>
    <property type="project" value="TreeGrafter"/>
</dbReference>
<dbReference type="GO" id="GO:0032922">
    <property type="term" value="P:circadian regulation of gene expression"/>
    <property type="evidence" value="ECO:0007669"/>
    <property type="project" value="TreeGrafter"/>
</dbReference>
<dbReference type="PROSITE" id="PS51645">
    <property type="entry name" value="PHR_CRY_ALPHA_BETA"/>
    <property type="match status" value="1"/>
</dbReference>
<dbReference type="InterPro" id="IPR005101">
    <property type="entry name" value="Cryptochr/Photolyase_FAD-bd"/>
</dbReference>
<keyword evidence="4 6" id="KW-0274">FAD</keyword>
<comment type="similarity">
    <text evidence="2">Belongs to the DNA photolyase class-1 family.</text>
</comment>
<proteinExistence type="inferred from homology"/>
<sequence length="703" mass="79179">MWPGHGSKASQEAARCEDGGNGFLSVTARLSSAPKFDTSILWFRRDLRVDDNPALIAAIKSSSRVIPVYIFAPEEEGQFQPGRSSRWWLQHSLEALSQDLQMLGSRLILRRGTESVQELQNIIQETGATALFYNHLYDPISLVRDNEVKAELLTNRIQCYSFNSEVLYEPWEVTDKNGGAFTTFAEFWDRVTHMPYPPQPLLSVPPCLPTVPLDLRSAPMEEMGLMSEEEEMSSEHLKFKWTVGSMGAMEKFDSFLGSKMKQFDRDRAKTDRESTSKLSPHIHFGEISVRRMHYMVKQLEWKWAASKEGGTSCADFLRQMGYREYGRYLSFHFPFTHERSLLEHLRACPWNFDQSLFKAWRQGTTGYPLVDAGMLELWSTGWLHNRLRVVCASFLVKNLLLPWQWGLKHFWDNLLDADVESDALGFQYVSGCLLDAHPFSYMHNLEIEARRFDPSGNYVRRWLPVLSRLPSKYIHCPSEAPPALLQDAGVELGTNYPYPIVSIEKSRRQVQYACEVIAKCCRDPPKYRKEPYYPPSDPKLAVHANLSPILDQGDSICNSQDVPQLPLDFCDESENVASNCVGAEELQAVPEVSRTGSVTPGSVERKSRQHMMAEDDAEQAPAGRSGGSRECRDNTNTGTETGTSLYLAGGLQHDQSVRPATRGPSSGPWEGAGDTSGSCDRQSPGASSGEPSTKKQRKLSHPE</sequence>
<dbReference type="Gene3D" id="1.25.40.80">
    <property type="match status" value="1"/>
</dbReference>
<feature type="binding site" evidence="6">
    <location>
        <begin position="275"/>
        <end position="279"/>
    </location>
    <ligand>
        <name>FAD</name>
        <dbReference type="ChEBI" id="CHEBI:57692"/>
    </ligand>
</feature>
<keyword evidence="5" id="KW-0157">Chromophore</keyword>
<dbReference type="PRINTS" id="PR00147">
    <property type="entry name" value="DNAPHOTLYASE"/>
</dbReference>
<evidence type="ECO:0000256" key="6">
    <source>
        <dbReference type="PIRSR" id="PIRSR602081-1"/>
    </source>
</evidence>
<evidence type="ECO:0000256" key="3">
    <source>
        <dbReference type="ARBA" id="ARBA00022630"/>
    </source>
</evidence>
<dbReference type="GO" id="GO:0006139">
    <property type="term" value="P:nucleobase-containing compound metabolic process"/>
    <property type="evidence" value="ECO:0007669"/>
    <property type="project" value="UniProtKB-ARBA"/>
</dbReference>